<dbReference type="EMBL" id="GEDC01021985">
    <property type="protein sequence ID" value="JAS15313.1"/>
    <property type="molecule type" value="Transcribed_RNA"/>
</dbReference>
<name>A0A1B6CPY4_9HEMI</name>
<evidence type="ECO:0000313" key="1">
    <source>
        <dbReference type="EMBL" id="JAS15313.1"/>
    </source>
</evidence>
<dbReference type="PANTHER" id="PTHR10773">
    <property type="entry name" value="DNA-DIRECTED RNA POLYMERASES I, II, AND III SUBUNIT RPABC2"/>
    <property type="match status" value="1"/>
</dbReference>
<gene>
    <name evidence="1" type="ORF">g.20152</name>
</gene>
<organism evidence="1">
    <name type="scientific">Clastoptera arizonana</name>
    <name type="common">Arizona spittle bug</name>
    <dbReference type="NCBI Taxonomy" id="38151"/>
    <lineage>
        <taxon>Eukaryota</taxon>
        <taxon>Metazoa</taxon>
        <taxon>Ecdysozoa</taxon>
        <taxon>Arthropoda</taxon>
        <taxon>Hexapoda</taxon>
        <taxon>Insecta</taxon>
        <taxon>Pterygota</taxon>
        <taxon>Neoptera</taxon>
        <taxon>Paraneoptera</taxon>
        <taxon>Hemiptera</taxon>
        <taxon>Auchenorrhyncha</taxon>
        <taxon>Cercopoidea</taxon>
        <taxon>Clastopteridae</taxon>
        <taxon>Clastoptera</taxon>
    </lineage>
</organism>
<dbReference type="PANTHER" id="PTHR10773:SF19">
    <property type="match status" value="1"/>
</dbReference>
<proteinExistence type="predicted"/>
<accession>A0A1B6CPY4</accession>
<reference evidence="1" key="1">
    <citation type="submission" date="2015-12" db="EMBL/GenBank/DDBJ databases">
        <title>De novo transcriptome assembly of four potential Pierce s Disease insect vectors from Arizona vineyards.</title>
        <authorList>
            <person name="Tassone E.E."/>
        </authorList>
    </citation>
    <scope>NUCLEOTIDE SEQUENCE</scope>
</reference>
<sequence length="147" mass="17399">MEHIASFPAEESHYPNKKYLSPMLSVVKMYRLYQEQCKLDQVPERFLIKESMYRFVFDHEFNLSIGHPKSDTCSTCDSGKCTEEHIYMYTATFEAQKTDRESAECLDDVIYLTMDLQQTMPLPRLTTSKAFYKRQMWFYNLGLLINS</sequence>
<dbReference type="AlphaFoldDB" id="A0A1B6CPY4"/>
<protein>
    <submittedName>
        <fullName evidence="1">Uncharacterized protein</fullName>
    </submittedName>
</protein>